<keyword evidence="8" id="KW-1185">Reference proteome</keyword>
<evidence type="ECO:0000256" key="3">
    <source>
        <dbReference type="ARBA" id="ARBA00023027"/>
    </source>
</evidence>
<dbReference type="Gene3D" id="3.40.50.720">
    <property type="entry name" value="NAD(P)-binding Rossmann-like Domain"/>
    <property type="match status" value="2"/>
</dbReference>
<dbReference type="STRING" id="1122170.GCA_000701265_03052"/>
<dbReference type="PANTHER" id="PTHR10996">
    <property type="entry name" value="2-HYDROXYACID DEHYDROGENASE-RELATED"/>
    <property type="match status" value="1"/>
</dbReference>
<comment type="similarity">
    <text evidence="1 4">Belongs to the D-isomer specific 2-hydroxyacid dehydrogenase family.</text>
</comment>
<sequence length="358" mass="40443">MNILADASLPGLEKAFPLPFHLTKYNNPEEITDLLPGQDILFCRANLKVNKSLLKNHCLRYVATASSGTDHLDHRWLKSQNIQIIDAKGANARAVADYVVSCVAYLTQAQLYQGNKIGIIGLGHVGSHVAYRLHAVGFDIFKFDPLKEKKDTNHFRSCSLEELYQADLLCVHAELHDQPPYPSMNLIDKNFLNRLKPGCVLINAARGGIVNEKDLLQSPKPFIYCTDVYLNEPDIDAHIIDKAILCTPHIAGHSIEAKYTAVAMVSTMLHQLTGLSLPQFFKPKINQVIHFEHDEAWIESVLKIYNPLDETLCLKQATQKKNAFLELRKNHRNRHDFLQYATHSNLPDKTKFMLGITN</sequence>
<dbReference type="EC" id="1.1.1.95" evidence="7"/>
<dbReference type="Pfam" id="PF00389">
    <property type="entry name" value="2-Hacid_dh"/>
    <property type="match status" value="1"/>
</dbReference>
<name>A0A378LXC0_9GAMM</name>
<evidence type="ECO:0000313" key="7">
    <source>
        <dbReference type="EMBL" id="STY28721.1"/>
    </source>
</evidence>
<dbReference type="InterPro" id="IPR006139">
    <property type="entry name" value="D-isomer_2_OHA_DH_cat_dom"/>
</dbReference>
<dbReference type="PROSITE" id="PS00065">
    <property type="entry name" value="D_2_HYDROXYACID_DH_1"/>
    <property type="match status" value="1"/>
</dbReference>
<evidence type="ECO:0000256" key="1">
    <source>
        <dbReference type="ARBA" id="ARBA00005854"/>
    </source>
</evidence>
<dbReference type="InterPro" id="IPR050223">
    <property type="entry name" value="D-isomer_2-hydroxyacid_DH"/>
</dbReference>
<dbReference type="AlphaFoldDB" id="A0A378LXC0"/>
<dbReference type="OrthoDB" id="9770208at2"/>
<organism evidence="7 8">
    <name type="scientific">Legionella wadsworthii</name>
    <dbReference type="NCBI Taxonomy" id="28088"/>
    <lineage>
        <taxon>Bacteria</taxon>
        <taxon>Pseudomonadati</taxon>
        <taxon>Pseudomonadota</taxon>
        <taxon>Gammaproteobacteria</taxon>
        <taxon>Legionellales</taxon>
        <taxon>Legionellaceae</taxon>
        <taxon>Legionella</taxon>
    </lineage>
</organism>
<dbReference type="SUPFAM" id="SSF52283">
    <property type="entry name" value="Formate/glycerate dehydrogenase catalytic domain-like"/>
    <property type="match status" value="1"/>
</dbReference>
<feature type="domain" description="D-isomer specific 2-hydroxyacid dehydrogenase catalytic" evidence="5">
    <location>
        <begin position="26"/>
        <end position="252"/>
    </location>
</feature>
<gene>
    <name evidence="7" type="primary">pdxB</name>
    <name evidence="7" type="ORF">NCTC11532_00896</name>
</gene>
<dbReference type="SUPFAM" id="SSF51735">
    <property type="entry name" value="NAD(P)-binding Rossmann-fold domains"/>
    <property type="match status" value="1"/>
</dbReference>
<keyword evidence="2 4" id="KW-0560">Oxidoreductase</keyword>
<evidence type="ECO:0000259" key="5">
    <source>
        <dbReference type="Pfam" id="PF00389"/>
    </source>
</evidence>
<evidence type="ECO:0000259" key="6">
    <source>
        <dbReference type="Pfam" id="PF02826"/>
    </source>
</evidence>
<dbReference type="Proteomes" id="UP000255297">
    <property type="component" value="Unassembled WGS sequence"/>
</dbReference>
<dbReference type="GO" id="GO:0016618">
    <property type="term" value="F:hydroxypyruvate reductase [NAD(P)H] activity"/>
    <property type="evidence" value="ECO:0007669"/>
    <property type="project" value="TreeGrafter"/>
</dbReference>
<evidence type="ECO:0000256" key="2">
    <source>
        <dbReference type="ARBA" id="ARBA00023002"/>
    </source>
</evidence>
<dbReference type="GO" id="GO:0051287">
    <property type="term" value="F:NAD binding"/>
    <property type="evidence" value="ECO:0007669"/>
    <property type="project" value="InterPro"/>
</dbReference>
<reference evidence="7 8" key="1">
    <citation type="submission" date="2018-06" db="EMBL/GenBank/DDBJ databases">
        <authorList>
            <consortium name="Pathogen Informatics"/>
            <person name="Doyle S."/>
        </authorList>
    </citation>
    <scope>NUCLEOTIDE SEQUENCE [LARGE SCALE GENOMIC DNA]</scope>
    <source>
        <strain evidence="7 8">NCTC11532</strain>
    </source>
</reference>
<dbReference type="InterPro" id="IPR029752">
    <property type="entry name" value="D-isomer_DH_CS1"/>
</dbReference>
<dbReference type="GO" id="GO:0030267">
    <property type="term" value="F:glyoxylate reductase (NADPH) activity"/>
    <property type="evidence" value="ECO:0007669"/>
    <property type="project" value="TreeGrafter"/>
</dbReference>
<proteinExistence type="inferred from homology"/>
<dbReference type="RefSeq" id="WP_031567876.1">
    <property type="nucleotide sequence ID" value="NZ_CAAAIS010000015.1"/>
</dbReference>
<dbReference type="GO" id="GO:0005829">
    <property type="term" value="C:cytosol"/>
    <property type="evidence" value="ECO:0007669"/>
    <property type="project" value="TreeGrafter"/>
</dbReference>
<dbReference type="PROSITE" id="PS00671">
    <property type="entry name" value="D_2_HYDROXYACID_DH_3"/>
    <property type="match status" value="1"/>
</dbReference>
<keyword evidence="3" id="KW-0520">NAD</keyword>
<protein>
    <submittedName>
        <fullName evidence="7">Erythronate-4-phosphate dehydrogenase</fullName>
        <ecNumber evidence="7">1.1.1.290</ecNumber>
        <ecNumber evidence="7">1.1.1.95</ecNumber>
    </submittedName>
</protein>
<feature type="domain" description="D-isomer specific 2-hydroxyacid dehydrogenase NAD-binding" evidence="6">
    <location>
        <begin position="110"/>
        <end position="251"/>
    </location>
</feature>
<evidence type="ECO:0000256" key="4">
    <source>
        <dbReference type="RuleBase" id="RU003719"/>
    </source>
</evidence>
<dbReference type="InterPro" id="IPR006140">
    <property type="entry name" value="D-isomer_DH_NAD-bd"/>
</dbReference>
<evidence type="ECO:0000313" key="8">
    <source>
        <dbReference type="Proteomes" id="UP000255297"/>
    </source>
</evidence>
<dbReference type="PANTHER" id="PTHR10996:SF178">
    <property type="entry name" value="2-HYDROXYACID DEHYDROGENASE YGL185C-RELATED"/>
    <property type="match status" value="1"/>
</dbReference>
<dbReference type="GO" id="GO:0004617">
    <property type="term" value="F:phosphoglycerate dehydrogenase activity"/>
    <property type="evidence" value="ECO:0007669"/>
    <property type="project" value="UniProtKB-EC"/>
</dbReference>
<dbReference type="InterPro" id="IPR029753">
    <property type="entry name" value="D-isomer_DH_CS"/>
</dbReference>
<dbReference type="Pfam" id="PF02826">
    <property type="entry name" value="2-Hacid_dh_C"/>
    <property type="match status" value="1"/>
</dbReference>
<dbReference type="GO" id="GO:0033711">
    <property type="term" value="F:4-phosphoerythronate dehydrogenase activity"/>
    <property type="evidence" value="ECO:0007669"/>
    <property type="project" value="UniProtKB-EC"/>
</dbReference>
<dbReference type="EMBL" id="UGPB01000001">
    <property type="protein sequence ID" value="STY28721.1"/>
    <property type="molecule type" value="Genomic_DNA"/>
</dbReference>
<dbReference type="InterPro" id="IPR036291">
    <property type="entry name" value="NAD(P)-bd_dom_sf"/>
</dbReference>
<dbReference type="EC" id="1.1.1.290" evidence="7"/>
<accession>A0A378LXC0</accession>